<evidence type="ECO:0000313" key="1">
    <source>
        <dbReference type="EMBL" id="RCS73329.1"/>
    </source>
</evidence>
<evidence type="ECO:0000313" key="2">
    <source>
        <dbReference type="Proteomes" id="UP000252479"/>
    </source>
</evidence>
<dbReference type="OrthoDB" id="5814370at2"/>
<dbReference type="PANTHER" id="PTHR34875">
    <property type="entry name" value="UPF0237 PROTEIN MJ1558"/>
    <property type="match status" value="1"/>
</dbReference>
<dbReference type="InterPro" id="IPR045865">
    <property type="entry name" value="ACT-like_dom_sf"/>
</dbReference>
<reference evidence="1 2" key="1">
    <citation type="journal article" date="2017" name="Elife">
        <title>Extensive horizontal gene transfer in cheese-associated bacteria.</title>
        <authorList>
            <person name="Bonham K.S."/>
            <person name="Wolfe B.E."/>
            <person name="Dutton R.J."/>
        </authorList>
    </citation>
    <scope>NUCLEOTIDE SEQUENCE [LARGE SCALE GENOMIC DNA]</scope>
    <source>
        <strain evidence="1 2">JB196</strain>
    </source>
</reference>
<dbReference type="PANTHER" id="PTHR34875:SF6">
    <property type="entry name" value="UPF0237 PROTEIN MJ1558"/>
    <property type="match status" value="1"/>
</dbReference>
<dbReference type="RefSeq" id="WP_086958258.1">
    <property type="nucleotide sequence ID" value="NZ_AP018680.1"/>
</dbReference>
<dbReference type="EMBL" id="QPGL01000001">
    <property type="protein sequence ID" value="RCS73329.1"/>
    <property type="molecule type" value="Genomic_DNA"/>
</dbReference>
<gene>
    <name evidence="1" type="ORF">CIK83_06690</name>
</gene>
<protein>
    <submittedName>
        <fullName evidence="1">Transcriptional regulator</fullName>
    </submittedName>
</protein>
<dbReference type="Gene3D" id="3.30.70.260">
    <property type="match status" value="1"/>
</dbReference>
<keyword evidence="2" id="KW-1185">Reference proteome</keyword>
<comment type="caution">
    <text evidence="1">The sequence shown here is derived from an EMBL/GenBank/DDBJ whole genome shotgun (WGS) entry which is preliminary data.</text>
</comment>
<name>A0A368LN55_9VIBR</name>
<dbReference type="Proteomes" id="UP000252479">
    <property type="component" value="Unassembled WGS sequence"/>
</dbReference>
<proteinExistence type="predicted"/>
<dbReference type="GeneID" id="303188601"/>
<dbReference type="InterPro" id="IPR050990">
    <property type="entry name" value="UPF0237/GcvR_regulator"/>
</dbReference>
<dbReference type="SUPFAM" id="SSF55021">
    <property type="entry name" value="ACT-like"/>
    <property type="match status" value="1"/>
</dbReference>
<accession>A0A368LN55</accession>
<dbReference type="AlphaFoldDB" id="A0A368LN55"/>
<organism evidence="1 2">
    <name type="scientific">Vibrio casei</name>
    <dbReference type="NCBI Taxonomy" id="673372"/>
    <lineage>
        <taxon>Bacteria</taxon>
        <taxon>Pseudomonadati</taxon>
        <taxon>Pseudomonadota</taxon>
        <taxon>Gammaproteobacteria</taxon>
        <taxon>Vibrionales</taxon>
        <taxon>Vibrionaceae</taxon>
        <taxon>Vibrio</taxon>
    </lineage>
</organism>
<sequence>MTDTTVFIVNFSGEAQPSVLKQLALASHQSGARWLVSKINYLDKQVAGLIKIECPSNQVDSIQRAFSSEPNLNAHFAIATSIQHPEDDIYDLRFDSNEHSGILSEITHTLEKERAQILSIHSHRVFLAGKSGIQEGMFTSRLSIQLPSDTNIQDIISELQAISVGTRVINETD</sequence>